<dbReference type="InterPro" id="IPR006195">
    <property type="entry name" value="aa-tRNA-synth_II"/>
</dbReference>
<dbReference type="Gene3D" id="3.40.50.800">
    <property type="entry name" value="Anticodon-binding domain"/>
    <property type="match status" value="1"/>
</dbReference>
<evidence type="ECO:0000256" key="4">
    <source>
        <dbReference type="ARBA" id="ARBA00022741"/>
    </source>
</evidence>
<accession>A0A813VZS4</accession>
<dbReference type="InterPro" id="IPR045864">
    <property type="entry name" value="aa-tRNA-synth_II/BPL/LPL"/>
</dbReference>
<dbReference type="GO" id="GO:0006427">
    <property type="term" value="P:histidyl-tRNA aminoacylation"/>
    <property type="evidence" value="ECO:0007669"/>
    <property type="project" value="TreeGrafter"/>
</dbReference>
<evidence type="ECO:0000256" key="3">
    <source>
        <dbReference type="ARBA" id="ARBA00022598"/>
    </source>
</evidence>
<dbReference type="InterPro" id="IPR041715">
    <property type="entry name" value="HisRS-like_core"/>
</dbReference>
<reference evidence="11" key="1">
    <citation type="submission" date="2021-02" db="EMBL/GenBank/DDBJ databases">
        <authorList>
            <person name="Nowell W R."/>
        </authorList>
    </citation>
    <scope>NUCLEOTIDE SEQUENCE</scope>
    <source>
        <strain evidence="11">Ploen Becks lab</strain>
    </source>
</reference>
<dbReference type="AlphaFoldDB" id="A0A813VZS4"/>
<dbReference type="SUPFAM" id="SSF55681">
    <property type="entry name" value="Class II aaRS and biotin synthetases"/>
    <property type="match status" value="1"/>
</dbReference>
<dbReference type="CDD" id="cd00773">
    <property type="entry name" value="HisRS-like_core"/>
    <property type="match status" value="1"/>
</dbReference>
<gene>
    <name evidence="11" type="ORF">OXX778_LOCUS8920</name>
</gene>
<keyword evidence="5" id="KW-0067">ATP-binding</keyword>
<dbReference type="EC" id="6.1.1.21" evidence="2"/>
<dbReference type="PANTHER" id="PTHR11476">
    <property type="entry name" value="HISTIDYL-TRNA SYNTHETASE"/>
    <property type="match status" value="1"/>
</dbReference>
<evidence type="ECO:0000313" key="11">
    <source>
        <dbReference type="EMBL" id="CAF0850393.1"/>
    </source>
</evidence>
<feature type="region of interest" description="Disordered" evidence="9">
    <location>
        <begin position="47"/>
        <end position="70"/>
    </location>
</feature>
<keyword evidence="3" id="KW-0436">Ligase</keyword>
<dbReference type="InterPro" id="IPR036621">
    <property type="entry name" value="Anticodon-bd_dom_sf"/>
</dbReference>
<evidence type="ECO:0000256" key="2">
    <source>
        <dbReference type="ARBA" id="ARBA00012815"/>
    </source>
</evidence>
<dbReference type="GO" id="GO:0032543">
    <property type="term" value="P:mitochondrial translation"/>
    <property type="evidence" value="ECO:0007669"/>
    <property type="project" value="TreeGrafter"/>
</dbReference>
<comment type="similarity">
    <text evidence="1">Belongs to the class-II aminoacyl-tRNA synthetase family.</text>
</comment>
<dbReference type="Gene3D" id="3.30.930.10">
    <property type="entry name" value="Bira Bifunctional Protein, Domain 2"/>
    <property type="match status" value="1"/>
</dbReference>
<evidence type="ECO:0000256" key="5">
    <source>
        <dbReference type="ARBA" id="ARBA00022840"/>
    </source>
</evidence>
<evidence type="ECO:0000259" key="10">
    <source>
        <dbReference type="PROSITE" id="PS50862"/>
    </source>
</evidence>
<dbReference type="Pfam" id="PF13393">
    <property type="entry name" value="tRNA-synt_His"/>
    <property type="match status" value="1"/>
</dbReference>
<dbReference type="Proteomes" id="UP000663879">
    <property type="component" value="Unassembled WGS sequence"/>
</dbReference>
<dbReference type="GO" id="GO:0005524">
    <property type="term" value="F:ATP binding"/>
    <property type="evidence" value="ECO:0007669"/>
    <property type="project" value="UniProtKB-KW"/>
</dbReference>
<keyword evidence="12" id="KW-1185">Reference proteome</keyword>
<dbReference type="GO" id="GO:0005739">
    <property type="term" value="C:mitochondrion"/>
    <property type="evidence" value="ECO:0007669"/>
    <property type="project" value="TreeGrafter"/>
</dbReference>
<dbReference type="SUPFAM" id="SSF52954">
    <property type="entry name" value="Class II aaRS ABD-related"/>
    <property type="match status" value="1"/>
</dbReference>
<dbReference type="CDD" id="cd00859">
    <property type="entry name" value="HisRS_anticodon"/>
    <property type="match status" value="1"/>
</dbReference>
<dbReference type="GO" id="GO:0003723">
    <property type="term" value="F:RNA binding"/>
    <property type="evidence" value="ECO:0007669"/>
    <property type="project" value="TreeGrafter"/>
</dbReference>
<dbReference type="Pfam" id="PF03129">
    <property type="entry name" value="HGTP_anticodon"/>
    <property type="match status" value="1"/>
</dbReference>
<name>A0A813VZS4_9BILA</name>
<evidence type="ECO:0000256" key="1">
    <source>
        <dbReference type="ARBA" id="ARBA00008226"/>
    </source>
</evidence>
<feature type="domain" description="Aminoacyl-transfer RNA synthetases class-II family profile" evidence="10">
    <location>
        <begin position="79"/>
        <end position="473"/>
    </location>
</feature>
<proteinExistence type="inferred from homology"/>
<sequence length="563" mass="64456">MLALRLIRCRLYQVERKSENVVKLFERKLTNRTMDPNTITEQVSNLEIQKDDSKPTPVKPQKPKKESEATKFLLKAPKGTRDFDPLQMAVRENVFKTIIECFQLHGAVTIDTPVFERKEILTQKYGEDSKLIYDLSDQAGELLSLRYDLTVPFARYLAMNRLINIKRYQIGKVYRRDQPCAARGRYREFYQCDFDIAGVYDKMLPDSECVKIMADILKKIDLGDFQIKINHRKLLDGMFEVCGVPKEKIRLVSSSIDKLDKTEWVDVRKELIEEKKIEPEVADRIGEYAKLSGGSELIAKLKSDENLTKNKNASEALEDLDLLFKYCSIFNLNDKLTFDLSLARGLDYYTGIIYEAILKGDLVNYIAEQQKKALEEKAAARAAALEKSKGKKSKENLDLDDEDVDVNVSSGVGTVAAGGRYDELVNMFDKKQNVPCVGLSIGVERLFAVMEAKIKRDNLKIRACETDVYIVTPQKGLVEERLKLCQMLWEASIKTEHPYKANPKILHQLQYCEENSIPYAVIIGQDEIDNNVVKLREVATRAEETVPREKLVEVLREKLAKKN</sequence>
<dbReference type="EMBL" id="CAJNOC010001271">
    <property type="protein sequence ID" value="CAF0850393.1"/>
    <property type="molecule type" value="Genomic_DNA"/>
</dbReference>
<dbReference type="FunFam" id="3.40.50.800:FF:000008">
    <property type="entry name" value="histidine--tRNA ligase, cytoplasmic isoform X1"/>
    <property type="match status" value="1"/>
</dbReference>
<evidence type="ECO:0000313" key="12">
    <source>
        <dbReference type="Proteomes" id="UP000663879"/>
    </source>
</evidence>
<organism evidence="11 12">
    <name type="scientific">Brachionus calyciflorus</name>
    <dbReference type="NCBI Taxonomy" id="104777"/>
    <lineage>
        <taxon>Eukaryota</taxon>
        <taxon>Metazoa</taxon>
        <taxon>Spiralia</taxon>
        <taxon>Gnathifera</taxon>
        <taxon>Rotifera</taxon>
        <taxon>Eurotatoria</taxon>
        <taxon>Monogononta</taxon>
        <taxon>Pseudotrocha</taxon>
        <taxon>Ploima</taxon>
        <taxon>Brachionidae</taxon>
        <taxon>Brachionus</taxon>
    </lineage>
</organism>
<comment type="catalytic activity">
    <reaction evidence="8">
        <text>tRNA(His) + L-histidine + ATP = L-histidyl-tRNA(His) + AMP + diphosphate + H(+)</text>
        <dbReference type="Rhea" id="RHEA:17313"/>
        <dbReference type="Rhea" id="RHEA-COMP:9665"/>
        <dbReference type="Rhea" id="RHEA-COMP:9689"/>
        <dbReference type="ChEBI" id="CHEBI:15378"/>
        <dbReference type="ChEBI" id="CHEBI:30616"/>
        <dbReference type="ChEBI" id="CHEBI:33019"/>
        <dbReference type="ChEBI" id="CHEBI:57595"/>
        <dbReference type="ChEBI" id="CHEBI:78442"/>
        <dbReference type="ChEBI" id="CHEBI:78527"/>
        <dbReference type="ChEBI" id="CHEBI:456215"/>
        <dbReference type="EC" id="6.1.1.21"/>
    </reaction>
</comment>
<evidence type="ECO:0000256" key="9">
    <source>
        <dbReference type="SAM" id="MobiDB-lite"/>
    </source>
</evidence>
<evidence type="ECO:0000256" key="6">
    <source>
        <dbReference type="ARBA" id="ARBA00022917"/>
    </source>
</evidence>
<dbReference type="InterPro" id="IPR004154">
    <property type="entry name" value="Anticodon-bd"/>
</dbReference>
<keyword evidence="7" id="KW-0030">Aminoacyl-tRNA synthetase</keyword>
<evidence type="ECO:0000256" key="7">
    <source>
        <dbReference type="ARBA" id="ARBA00023146"/>
    </source>
</evidence>
<dbReference type="PROSITE" id="PS50862">
    <property type="entry name" value="AA_TRNA_LIGASE_II"/>
    <property type="match status" value="1"/>
</dbReference>
<dbReference type="OrthoDB" id="1906957at2759"/>
<keyword evidence="4" id="KW-0547">Nucleotide-binding</keyword>
<evidence type="ECO:0000256" key="8">
    <source>
        <dbReference type="ARBA" id="ARBA00047639"/>
    </source>
</evidence>
<protein>
    <recommendedName>
        <fullName evidence="2">histidine--tRNA ligase</fullName>
        <ecNumber evidence="2">6.1.1.21</ecNumber>
    </recommendedName>
</protein>
<dbReference type="InterPro" id="IPR033656">
    <property type="entry name" value="HisRS_anticodon"/>
</dbReference>
<dbReference type="GO" id="GO:0005829">
    <property type="term" value="C:cytosol"/>
    <property type="evidence" value="ECO:0007669"/>
    <property type="project" value="TreeGrafter"/>
</dbReference>
<dbReference type="GO" id="GO:0004821">
    <property type="term" value="F:histidine-tRNA ligase activity"/>
    <property type="evidence" value="ECO:0007669"/>
    <property type="project" value="UniProtKB-EC"/>
</dbReference>
<dbReference type="PANTHER" id="PTHR11476:SF7">
    <property type="entry name" value="HISTIDINE--TRNA LIGASE"/>
    <property type="match status" value="1"/>
</dbReference>
<comment type="caution">
    <text evidence="11">The sequence shown here is derived from an EMBL/GenBank/DDBJ whole genome shotgun (WGS) entry which is preliminary data.</text>
</comment>
<keyword evidence="6" id="KW-0648">Protein biosynthesis</keyword>